<feature type="domain" description="Putative restriction endonuclease" evidence="1">
    <location>
        <begin position="10"/>
        <end position="187"/>
    </location>
</feature>
<evidence type="ECO:0000259" key="1">
    <source>
        <dbReference type="Pfam" id="PF05685"/>
    </source>
</evidence>
<organism evidence="2">
    <name type="scientific">Desertifilum tharense IPPAS B-1220</name>
    <dbReference type="NCBI Taxonomy" id="1781255"/>
    <lineage>
        <taxon>Bacteria</taxon>
        <taxon>Bacillati</taxon>
        <taxon>Cyanobacteriota</taxon>
        <taxon>Cyanophyceae</taxon>
        <taxon>Desertifilales</taxon>
        <taxon>Desertifilaceae</taxon>
        <taxon>Desertifilum</taxon>
    </lineage>
</organism>
<dbReference type="AlphaFoldDB" id="A0A1E5QD71"/>
<dbReference type="InterPro" id="IPR008538">
    <property type="entry name" value="Uma2"/>
</dbReference>
<dbReference type="CDD" id="cd06260">
    <property type="entry name" value="DUF820-like"/>
    <property type="match status" value="1"/>
</dbReference>
<dbReference type="SUPFAM" id="SSF52980">
    <property type="entry name" value="Restriction endonuclease-like"/>
    <property type="match status" value="1"/>
</dbReference>
<dbReference type="Gene3D" id="3.90.1570.10">
    <property type="entry name" value="tt1808, chain A"/>
    <property type="match status" value="1"/>
</dbReference>
<dbReference type="InterPro" id="IPR012296">
    <property type="entry name" value="Nuclease_put_TT1808"/>
</dbReference>
<dbReference type="InterPro" id="IPR011335">
    <property type="entry name" value="Restrct_endonuc-II-like"/>
</dbReference>
<dbReference type="OrthoDB" id="428427at2"/>
<sequence>MTLTTQKLTFQQYLTYSDGTDRRYELVNGELVAMGLGTGQHGEIIDFLYRQIDTEIGRTGRDWIVRPVAIGIRSPRAGQWETSRIPDLTVIPASQWRDLRKREAVIELNESPPILVIEVVSESTKTTDYRAKRVEYNVLSIPEYWVVDPLASKVTIFTLVEELYESTEFTGNQTLVSSIFPELQLTVDRIILESNI</sequence>
<proteinExistence type="predicted"/>
<comment type="caution">
    <text evidence="2">The sequence shown here is derived from an EMBL/GenBank/DDBJ whole genome shotgun (WGS) entry which is preliminary data.</text>
</comment>
<dbReference type="EMBL" id="MJGC01000121">
    <property type="protein sequence ID" value="OEJ72551.1"/>
    <property type="molecule type" value="Genomic_DNA"/>
</dbReference>
<dbReference type="Pfam" id="PF05685">
    <property type="entry name" value="Uma2"/>
    <property type="match status" value="1"/>
</dbReference>
<gene>
    <name evidence="2" type="ORF">BH720_23910</name>
</gene>
<accession>A0A1E5QD71</accession>
<dbReference type="RefSeq" id="WP_069969744.1">
    <property type="nucleotide sequence ID" value="NZ_CM124774.1"/>
</dbReference>
<evidence type="ECO:0000313" key="2">
    <source>
        <dbReference type="EMBL" id="OEJ72551.1"/>
    </source>
</evidence>
<dbReference type="STRING" id="1781255.BH720_23910"/>
<dbReference type="PANTHER" id="PTHR34107:SF2">
    <property type="entry name" value="SLL0888 PROTEIN"/>
    <property type="match status" value="1"/>
</dbReference>
<protein>
    <recommendedName>
        <fullName evidence="1">Putative restriction endonuclease domain-containing protein</fullName>
    </recommendedName>
</protein>
<dbReference type="PANTHER" id="PTHR34107">
    <property type="entry name" value="SLL0198 PROTEIN-RELATED"/>
    <property type="match status" value="1"/>
</dbReference>
<reference evidence="2" key="1">
    <citation type="submission" date="2016-09" db="EMBL/GenBank/DDBJ databases">
        <title>Draft genome of thermotolerant cyanobacterium Desertifilum sp. strain IPPAS B-1220.</title>
        <authorList>
            <person name="Sinetova M.A."/>
            <person name="Bolakhan K."/>
            <person name="Zayadan B.K."/>
            <person name="Mironov K.S."/>
            <person name="Ustinova V."/>
            <person name="Kupriyanova E.V."/>
            <person name="Sidorov R.A."/>
            <person name="Skrypnik A.N."/>
            <person name="Gogoleva N.E."/>
            <person name="Gogolev Y.V."/>
            <person name="Los D.A."/>
        </authorList>
    </citation>
    <scope>NUCLEOTIDE SEQUENCE [LARGE SCALE GENOMIC DNA]</scope>
    <source>
        <strain evidence="2">IPPAS B-1220</strain>
    </source>
</reference>
<name>A0A1E5QD71_9CYAN</name>